<reference evidence="9 10" key="1">
    <citation type="submission" date="2019-03" db="EMBL/GenBank/DDBJ databases">
        <title>Genomic Encyclopedia of Type Strains, Phase IV (KMG-IV): sequencing the most valuable type-strain genomes for metagenomic binning, comparative biology and taxonomic classification.</title>
        <authorList>
            <person name="Goeker M."/>
        </authorList>
    </citation>
    <scope>NUCLEOTIDE SEQUENCE [LARGE SCALE GENOMIC DNA]</scope>
    <source>
        <strain evidence="9 10">DSM 16998</strain>
    </source>
</reference>
<evidence type="ECO:0000313" key="10">
    <source>
        <dbReference type="Proteomes" id="UP000295361"/>
    </source>
</evidence>
<keyword evidence="3" id="KW-1003">Cell membrane</keyword>
<keyword evidence="6 7" id="KW-0472">Membrane</keyword>
<dbReference type="Proteomes" id="UP000295361">
    <property type="component" value="Unassembled WGS sequence"/>
</dbReference>
<dbReference type="RefSeq" id="WP_133703398.1">
    <property type="nucleotide sequence ID" value="NZ_SNXS01000010.1"/>
</dbReference>
<sequence>MSAVINSTVSSPINSPMRELWRDFISSRMACMGLASFALVFALSLLAPWIAPQNPYDMQQLSVLDARLPPGAQSGDGLMTFWLGSDEQGRDMVSAILYGLRISVFVGLLCTLLAFVVGTTLGLLAAYFGGAVDSFIMRLTDAQLSFPSILIALIFLALFGKGVDKIVIALVLVQWTFYARTVRSSAMVELRKEYVEAARGLKYSHLRIMFRHVLPNCMPPLLVVATLQVAIAIGLEATLSFLGLGLPITEPSLGLLVANGYAYMLSGNYWISMFPGLALVWAVLSINTVADRLSDLLNPRLRK</sequence>
<evidence type="ECO:0000256" key="6">
    <source>
        <dbReference type="ARBA" id="ARBA00023136"/>
    </source>
</evidence>
<comment type="similarity">
    <text evidence="7">Belongs to the binding-protein-dependent transport system permease family.</text>
</comment>
<dbReference type="GO" id="GO:0005886">
    <property type="term" value="C:plasma membrane"/>
    <property type="evidence" value="ECO:0007669"/>
    <property type="project" value="UniProtKB-SubCell"/>
</dbReference>
<feature type="transmembrane region" description="Helical" evidence="7">
    <location>
        <begin position="221"/>
        <end position="249"/>
    </location>
</feature>
<evidence type="ECO:0000256" key="4">
    <source>
        <dbReference type="ARBA" id="ARBA00022692"/>
    </source>
</evidence>
<feature type="domain" description="ABC transmembrane type-1" evidence="8">
    <location>
        <begin position="100"/>
        <end position="290"/>
    </location>
</feature>
<dbReference type="CDD" id="cd06261">
    <property type="entry name" value="TM_PBP2"/>
    <property type="match status" value="1"/>
</dbReference>
<dbReference type="InterPro" id="IPR035906">
    <property type="entry name" value="MetI-like_sf"/>
</dbReference>
<feature type="transmembrane region" description="Helical" evidence="7">
    <location>
        <begin position="102"/>
        <end position="130"/>
    </location>
</feature>
<keyword evidence="2 7" id="KW-0813">Transport</keyword>
<feature type="transmembrane region" description="Helical" evidence="7">
    <location>
        <begin position="30"/>
        <end position="51"/>
    </location>
</feature>
<dbReference type="OrthoDB" id="9783218at2"/>
<evidence type="ECO:0000259" key="8">
    <source>
        <dbReference type="PROSITE" id="PS50928"/>
    </source>
</evidence>
<dbReference type="InParanoid" id="A0A4R6QHI9"/>
<protein>
    <submittedName>
        <fullName evidence="9">Peptide/nickel transport system permease protein</fullName>
    </submittedName>
</protein>
<evidence type="ECO:0000313" key="9">
    <source>
        <dbReference type="EMBL" id="TDP61853.1"/>
    </source>
</evidence>
<gene>
    <name evidence="9" type="ORF">DES47_11065</name>
</gene>
<dbReference type="PANTHER" id="PTHR43386:SF26">
    <property type="entry name" value="ABC TRANSPORTER PERMEASE PROTEIN"/>
    <property type="match status" value="1"/>
</dbReference>
<comment type="subcellular location">
    <subcellularLocation>
        <location evidence="1 7">Cell membrane</location>
        <topology evidence="1 7">Multi-pass membrane protein</topology>
    </subcellularLocation>
</comment>
<evidence type="ECO:0000256" key="1">
    <source>
        <dbReference type="ARBA" id="ARBA00004651"/>
    </source>
</evidence>
<keyword evidence="10" id="KW-1185">Reference proteome</keyword>
<dbReference type="InterPro" id="IPR000515">
    <property type="entry name" value="MetI-like"/>
</dbReference>
<dbReference type="EMBL" id="SNXS01000010">
    <property type="protein sequence ID" value="TDP61853.1"/>
    <property type="molecule type" value="Genomic_DNA"/>
</dbReference>
<comment type="caution">
    <text evidence="9">The sequence shown here is derived from an EMBL/GenBank/DDBJ whole genome shotgun (WGS) entry which is preliminary data.</text>
</comment>
<dbReference type="InterPro" id="IPR050366">
    <property type="entry name" value="BP-dependent_transpt_permease"/>
</dbReference>
<keyword evidence="4 7" id="KW-0812">Transmembrane</keyword>
<dbReference type="Pfam" id="PF00528">
    <property type="entry name" value="BPD_transp_1"/>
    <property type="match status" value="1"/>
</dbReference>
<dbReference type="GO" id="GO:0055085">
    <property type="term" value="P:transmembrane transport"/>
    <property type="evidence" value="ECO:0007669"/>
    <property type="project" value="InterPro"/>
</dbReference>
<evidence type="ECO:0000256" key="5">
    <source>
        <dbReference type="ARBA" id="ARBA00022989"/>
    </source>
</evidence>
<keyword evidence="5 7" id="KW-1133">Transmembrane helix</keyword>
<evidence type="ECO:0000256" key="7">
    <source>
        <dbReference type="RuleBase" id="RU363032"/>
    </source>
</evidence>
<dbReference type="AlphaFoldDB" id="A0A4R6QHI9"/>
<name>A0A4R6QHI9_9BURK</name>
<evidence type="ECO:0000256" key="2">
    <source>
        <dbReference type="ARBA" id="ARBA00022448"/>
    </source>
</evidence>
<dbReference type="PANTHER" id="PTHR43386">
    <property type="entry name" value="OLIGOPEPTIDE TRANSPORT SYSTEM PERMEASE PROTEIN APPC"/>
    <property type="match status" value="1"/>
</dbReference>
<dbReference type="Gene3D" id="1.10.3720.10">
    <property type="entry name" value="MetI-like"/>
    <property type="match status" value="1"/>
</dbReference>
<evidence type="ECO:0000256" key="3">
    <source>
        <dbReference type="ARBA" id="ARBA00022475"/>
    </source>
</evidence>
<dbReference type="PROSITE" id="PS50928">
    <property type="entry name" value="ABC_TM1"/>
    <property type="match status" value="1"/>
</dbReference>
<organism evidence="9 10">
    <name type="scientific">Roseateles toxinivorans</name>
    <dbReference type="NCBI Taxonomy" id="270368"/>
    <lineage>
        <taxon>Bacteria</taxon>
        <taxon>Pseudomonadati</taxon>
        <taxon>Pseudomonadota</taxon>
        <taxon>Betaproteobacteria</taxon>
        <taxon>Burkholderiales</taxon>
        <taxon>Sphaerotilaceae</taxon>
        <taxon>Roseateles</taxon>
    </lineage>
</organism>
<dbReference type="Pfam" id="PF12911">
    <property type="entry name" value="OppC_N"/>
    <property type="match status" value="1"/>
</dbReference>
<proteinExistence type="inferred from homology"/>
<accession>A0A4R6QHI9</accession>
<dbReference type="SUPFAM" id="SSF161098">
    <property type="entry name" value="MetI-like"/>
    <property type="match status" value="1"/>
</dbReference>
<feature type="transmembrane region" description="Helical" evidence="7">
    <location>
        <begin position="269"/>
        <end position="290"/>
    </location>
</feature>
<dbReference type="InterPro" id="IPR025966">
    <property type="entry name" value="OppC_N"/>
</dbReference>